<evidence type="ECO:0000313" key="3">
    <source>
        <dbReference type="Proteomes" id="UP001283361"/>
    </source>
</evidence>
<reference evidence="2" key="1">
    <citation type="journal article" date="2023" name="G3 (Bethesda)">
        <title>A reference genome for the long-term kleptoplast-retaining sea slug Elysia crispata morphotype clarki.</title>
        <authorList>
            <person name="Eastman K.E."/>
            <person name="Pendleton A.L."/>
            <person name="Shaikh M.A."/>
            <person name="Suttiyut T."/>
            <person name="Ogas R."/>
            <person name="Tomko P."/>
            <person name="Gavelis G."/>
            <person name="Widhalm J.R."/>
            <person name="Wisecaver J.H."/>
        </authorList>
    </citation>
    <scope>NUCLEOTIDE SEQUENCE</scope>
    <source>
        <strain evidence="2">ECLA1</strain>
    </source>
</reference>
<feature type="region of interest" description="Disordered" evidence="1">
    <location>
        <begin position="1"/>
        <end position="36"/>
    </location>
</feature>
<gene>
    <name evidence="2" type="ORF">RRG08_055803</name>
</gene>
<name>A0AAE0Z7W9_9GAST</name>
<dbReference type="Proteomes" id="UP001283361">
    <property type="component" value="Unassembled WGS sequence"/>
</dbReference>
<evidence type="ECO:0000256" key="1">
    <source>
        <dbReference type="SAM" id="MobiDB-lite"/>
    </source>
</evidence>
<evidence type="ECO:0000313" key="2">
    <source>
        <dbReference type="EMBL" id="KAK3763956.1"/>
    </source>
</evidence>
<protein>
    <submittedName>
        <fullName evidence="2">Uncharacterized protein</fullName>
    </submittedName>
</protein>
<comment type="caution">
    <text evidence="2">The sequence shown here is derived from an EMBL/GenBank/DDBJ whole genome shotgun (WGS) entry which is preliminary data.</text>
</comment>
<accession>A0AAE0Z7W9</accession>
<dbReference type="EMBL" id="JAWDGP010004483">
    <property type="protein sequence ID" value="KAK3763956.1"/>
    <property type="molecule type" value="Genomic_DNA"/>
</dbReference>
<sequence length="98" mass="11262">MPIPPTYNCKGDFEDGDPQVVDGPGTADTRRDQQAGREFVENRIKEAMLLSSEGSTHFSMVLLSMQKEDKETRLYRETNRVLETKFGQSLWSSFPQFR</sequence>
<organism evidence="2 3">
    <name type="scientific">Elysia crispata</name>
    <name type="common">lettuce slug</name>
    <dbReference type="NCBI Taxonomy" id="231223"/>
    <lineage>
        <taxon>Eukaryota</taxon>
        <taxon>Metazoa</taxon>
        <taxon>Spiralia</taxon>
        <taxon>Lophotrochozoa</taxon>
        <taxon>Mollusca</taxon>
        <taxon>Gastropoda</taxon>
        <taxon>Heterobranchia</taxon>
        <taxon>Euthyneura</taxon>
        <taxon>Panpulmonata</taxon>
        <taxon>Sacoglossa</taxon>
        <taxon>Placobranchoidea</taxon>
        <taxon>Plakobranchidae</taxon>
        <taxon>Elysia</taxon>
    </lineage>
</organism>
<dbReference type="AlphaFoldDB" id="A0AAE0Z7W9"/>
<proteinExistence type="predicted"/>
<keyword evidence="3" id="KW-1185">Reference proteome</keyword>